<dbReference type="EMBL" id="CP090896">
    <property type="protein sequence ID" value="ULT80645.1"/>
    <property type="molecule type" value="Genomic_DNA"/>
</dbReference>
<dbReference type="AlphaFoldDB" id="A0AAE9CTR0"/>
<dbReference type="Proteomes" id="UP000827892">
    <property type="component" value="Chromosome X"/>
</dbReference>
<evidence type="ECO:0000313" key="2">
    <source>
        <dbReference type="EMBL" id="ULT80645.1"/>
    </source>
</evidence>
<gene>
    <name evidence="2" type="ORF">L3Y34_010892</name>
</gene>
<sequence length="257" mass="28522">MKLYVFIFCIIRVAESCTPAISSPVALLPPAAPPITLLSSPQLPPIAFQVDQPIPQSHDYADEPVDIQKDSIITLHNEKLKQRFSLFDMFRPLALPATSQPILITEKPVDNIVMNITFSPPVHWTFCIPSCGVNDQAVDADDAYEKAKDDVIEAVHSGCENSGVKCLMDSVELQYHPESVLIEDFGPYFDLSGNRYKISGKTVPYKINNLNPGVVHSFVLPMKISFKLTTPIPEAAAKTLRQKVVDYLAARKYVHIS</sequence>
<proteinExistence type="predicted"/>
<protein>
    <submittedName>
        <fullName evidence="2">Uncharacterized protein</fullName>
    </submittedName>
</protein>
<evidence type="ECO:0000256" key="1">
    <source>
        <dbReference type="SAM" id="SignalP"/>
    </source>
</evidence>
<keyword evidence="1" id="KW-0732">Signal</keyword>
<feature type="chain" id="PRO_5041913418" evidence="1">
    <location>
        <begin position="17"/>
        <end position="257"/>
    </location>
</feature>
<reference evidence="2 3" key="1">
    <citation type="submission" date="2022-05" db="EMBL/GenBank/DDBJ databases">
        <title>Chromosome-level reference genomes for two strains of Caenorhabditis briggsae: an improved platform for comparative genomics.</title>
        <authorList>
            <person name="Stevens L."/>
            <person name="Andersen E.C."/>
        </authorList>
    </citation>
    <scope>NUCLEOTIDE SEQUENCE [LARGE SCALE GENOMIC DNA]</scope>
    <source>
        <strain evidence="2">QX1410_ONT</strain>
        <tissue evidence="2">Whole-organism</tissue>
    </source>
</reference>
<name>A0AAE9CTR0_CAEBR</name>
<evidence type="ECO:0000313" key="3">
    <source>
        <dbReference type="Proteomes" id="UP000827892"/>
    </source>
</evidence>
<organism evidence="2 3">
    <name type="scientific">Caenorhabditis briggsae</name>
    <dbReference type="NCBI Taxonomy" id="6238"/>
    <lineage>
        <taxon>Eukaryota</taxon>
        <taxon>Metazoa</taxon>
        <taxon>Ecdysozoa</taxon>
        <taxon>Nematoda</taxon>
        <taxon>Chromadorea</taxon>
        <taxon>Rhabditida</taxon>
        <taxon>Rhabditina</taxon>
        <taxon>Rhabditomorpha</taxon>
        <taxon>Rhabditoidea</taxon>
        <taxon>Rhabditidae</taxon>
        <taxon>Peloderinae</taxon>
        <taxon>Caenorhabditis</taxon>
    </lineage>
</organism>
<accession>A0AAE9CTR0</accession>
<feature type="signal peptide" evidence="1">
    <location>
        <begin position="1"/>
        <end position="16"/>
    </location>
</feature>